<dbReference type="InterPro" id="IPR050312">
    <property type="entry name" value="IolE/XylAMocC-like"/>
</dbReference>
<reference evidence="3 4" key="1">
    <citation type="journal article" date="2014" name="PLoS ONE">
        <title>The first complete genome sequence of the class fimbriimonadia in the phylum armatimonadetes.</title>
        <authorList>
            <person name="Hu Z.Y."/>
            <person name="Wang Y.Z."/>
            <person name="Im W.T."/>
            <person name="Wang S.Y."/>
            <person name="Zhao G.P."/>
            <person name="Zheng H.J."/>
            <person name="Quan Z.X."/>
        </authorList>
    </citation>
    <scope>NUCLEOTIDE SEQUENCE [LARGE SCALE GENOMIC DNA]</scope>
    <source>
        <strain evidence="3">Gsoil 348</strain>
    </source>
</reference>
<dbReference type="Gene3D" id="3.20.20.150">
    <property type="entry name" value="Divalent-metal-dependent TIM barrel enzymes"/>
    <property type="match status" value="1"/>
</dbReference>
<dbReference type="InterPro" id="IPR013022">
    <property type="entry name" value="Xyl_isomerase-like_TIM-brl"/>
</dbReference>
<dbReference type="PANTHER" id="PTHR12110">
    <property type="entry name" value="HYDROXYPYRUVATE ISOMERASE"/>
    <property type="match status" value="1"/>
</dbReference>
<dbReference type="STRING" id="661478.OP10G_3970"/>
<evidence type="ECO:0000256" key="1">
    <source>
        <dbReference type="SAM" id="MobiDB-lite"/>
    </source>
</evidence>
<gene>
    <name evidence="3" type="ORF">OP10G_3970</name>
</gene>
<dbReference type="RefSeq" id="WP_025228756.1">
    <property type="nucleotide sequence ID" value="NZ_CP007139.1"/>
</dbReference>
<dbReference type="SUPFAM" id="SSF51658">
    <property type="entry name" value="Xylose isomerase-like"/>
    <property type="match status" value="1"/>
</dbReference>
<sequence>MNISIASFSFHGAIATGTVDVFTYLEACRYRYHLDTADIWNGLLGADVEVQLDEARLKKVRQAMDERDLVCVNYHADGCHPWEDDPDARERHRALALRHLKAAEILGAKTVRIDTGGRDREWTGEQFDAIVKAFREFAEIGASSGFRVGPETHWGATNYPDNMLKLHAAVASPAYGILLHLGKDTWTSPDDYDRALAPIAIHTHVDQKTCYERLDSALAILMESGYQGALGVEHHSGKNEFSEVEAQVGLVRRALAHARAGRPDGYQGNPLLDPASERSHNK</sequence>
<dbReference type="KEGG" id="fgi:OP10G_3970"/>
<feature type="domain" description="Xylose isomerase-like TIM barrel" evidence="2">
    <location>
        <begin position="50"/>
        <end position="236"/>
    </location>
</feature>
<dbReference type="InterPro" id="IPR036237">
    <property type="entry name" value="Xyl_isomerase-like_sf"/>
</dbReference>
<proteinExistence type="predicted"/>
<protein>
    <submittedName>
        <fullName evidence="3">Xylose isomerase</fullName>
    </submittedName>
</protein>
<evidence type="ECO:0000313" key="4">
    <source>
        <dbReference type="Proteomes" id="UP000027982"/>
    </source>
</evidence>
<dbReference type="EMBL" id="CP007139">
    <property type="protein sequence ID" value="AIE87338.1"/>
    <property type="molecule type" value="Genomic_DNA"/>
</dbReference>
<dbReference type="GO" id="GO:0016853">
    <property type="term" value="F:isomerase activity"/>
    <property type="evidence" value="ECO:0007669"/>
    <property type="project" value="UniProtKB-KW"/>
</dbReference>
<dbReference type="OrthoDB" id="2843715at2"/>
<evidence type="ECO:0000259" key="2">
    <source>
        <dbReference type="Pfam" id="PF01261"/>
    </source>
</evidence>
<dbReference type="Pfam" id="PF01261">
    <property type="entry name" value="AP_endonuc_2"/>
    <property type="match status" value="1"/>
</dbReference>
<dbReference type="AlphaFoldDB" id="A0A068NUW8"/>
<name>A0A068NUW8_FIMGI</name>
<dbReference type="Proteomes" id="UP000027982">
    <property type="component" value="Chromosome"/>
</dbReference>
<keyword evidence="4" id="KW-1185">Reference proteome</keyword>
<feature type="region of interest" description="Disordered" evidence="1">
    <location>
        <begin position="261"/>
        <end position="282"/>
    </location>
</feature>
<organism evidence="3 4">
    <name type="scientific">Fimbriimonas ginsengisoli Gsoil 348</name>
    <dbReference type="NCBI Taxonomy" id="661478"/>
    <lineage>
        <taxon>Bacteria</taxon>
        <taxon>Bacillati</taxon>
        <taxon>Armatimonadota</taxon>
        <taxon>Fimbriimonadia</taxon>
        <taxon>Fimbriimonadales</taxon>
        <taxon>Fimbriimonadaceae</taxon>
        <taxon>Fimbriimonas</taxon>
    </lineage>
</organism>
<dbReference type="HOGENOM" id="CLU_1022491_0_0_0"/>
<dbReference type="eggNOG" id="COG1082">
    <property type="taxonomic scope" value="Bacteria"/>
</dbReference>
<dbReference type="PANTHER" id="PTHR12110:SF53">
    <property type="entry name" value="BLR5974 PROTEIN"/>
    <property type="match status" value="1"/>
</dbReference>
<accession>A0A068NUW8</accession>
<keyword evidence="3" id="KW-0413">Isomerase</keyword>
<evidence type="ECO:0000313" key="3">
    <source>
        <dbReference type="EMBL" id="AIE87338.1"/>
    </source>
</evidence>